<evidence type="ECO:0000313" key="1">
    <source>
        <dbReference type="EMBL" id="TGC11061.1"/>
    </source>
</evidence>
<dbReference type="EMBL" id="PGGK01000002">
    <property type="protein sequence ID" value="TGC11061.1"/>
    <property type="molecule type" value="Genomic_DNA"/>
</dbReference>
<organism evidence="1 2">
    <name type="scientific">Methanolobus halotolerans</name>
    <dbReference type="NCBI Taxonomy" id="2052935"/>
    <lineage>
        <taxon>Archaea</taxon>
        <taxon>Methanobacteriati</taxon>
        <taxon>Methanobacteriota</taxon>
        <taxon>Stenosarchaea group</taxon>
        <taxon>Methanomicrobia</taxon>
        <taxon>Methanosarcinales</taxon>
        <taxon>Methanosarcinaceae</taxon>
        <taxon>Methanolobus</taxon>
    </lineage>
</organism>
<proteinExistence type="predicted"/>
<protein>
    <recommendedName>
        <fullName evidence="3">DUF2180 family protein</fullName>
    </recommendedName>
</protein>
<reference evidence="1 2" key="1">
    <citation type="submission" date="2017-11" db="EMBL/GenBank/DDBJ databases">
        <title>Isolation and Characterization of Methanogenic Archaea from Saline Meromictic Lake at Siberia.</title>
        <authorList>
            <person name="Shen Y."/>
            <person name="Huang H.-H."/>
            <person name="Lai M.-C."/>
            <person name="Chen S.-C."/>
        </authorList>
    </citation>
    <scope>NUCLEOTIDE SEQUENCE [LARGE SCALE GENOMIC DNA]</scope>
    <source>
        <strain evidence="1 2">SY-01</strain>
    </source>
</reference>
<sequence length="72" mass="8039">MMKCYDCMEDGKETEAACVCIVCGKGLCVDHSKEFELPVSVGKPPHVERLPKGLPRLMCQYCLDRTIVDGFD</sequence>
<dbReference type="InterPro" id="IPR017211">
    <property type="entry name" value="UCP037465_Znf"/>
</dbReference>
<dbReference type="RefSeq" id="WP_135388703.1">
    <property type="nucleotide sequence ID" value="NZ_PGGK01000002.1"/>
</dbReference>
<dbReference type="OrthoDB" id="144520at2157"/>
<name>A0A4E0QTA8_9EURY</name>
<comment type="caution">
    <text evidence="1">The sequence shown here is derived from an EMBL/GenBank/DDBJ whole genome shotgun (WGS) entry which is preliminary data.</text>
</comment>
<evidence type="ECO:0008006" key="3">
    <source>
        <dbReference type="Google" id="ProtNLM"/>
    </source>
</evidence>
<accession>A0A4E0QTA8</accession>
<dbReference type="AlphaFoldDB" id="A0A4E0QTA8"/>
<gene>
    <name evidence="1" type="ORF">CUN85_02620</name>
</gene>
<dbReference type="Proteomes" id="UP000297295">
    <property type="component" value="Unassembled WGS sequence"/>
</dbReference>
<evidence type="ECO:0000313" key="2">
    <source>
        <dbReference type="Proteomes" id="UP000297295"/>
    </source>
</evidence>
<dbReference type="Pfam" id="PF09947">
    <property type="entry name" value="DUF2180"/>
    <property type="match status" value="1"/>
</dbReference>
<keyword evidence="2" id="KW-1185">Reference proteome</keyword>